<dbReference type="InterPro" id="IPR006584">
    <property type="entry name" value="Cellulose-bd_IV"/>
</dbReference>
<dbReference type="Pfam" id="PF03781">
    <property type="entry name" value="FGE-sulfatase"/>
    <property type="match status" value="1"/>
</dbReference>
<dbReference type="GO" id="GO:0120147">
    <property type="term" value="F:formylglycine-generating oxidase activity"/>
    <property type="evidence" value="ECO:0007669"/>
    <property type="project" value="TreeGrafter"/>
</dbReference>
<reference evidence="4 5" key="1">
    <citation type="submission" date="2006-03" db="EMBL/GenBank/DDBJ databases">
        <title>Complete sequence of Shewanella denitrificans OS217.</title>
        <authorList>
            <consortium name="US DOE Joint Genome Institute"/>
            <person name="Copeland A."/>
            <person name="Lucas S."/>
            <person name="Lapidus A."/>
            <person name="Barry K."/>
            <person name="Detter J.C."/>
            <person name="Glavina del Rio T."/>
            <person name="Hammon N."/>
            <person name="Israni S."/>
            <person name="Dalin E."/>
            <person name="Tice H."/>
            <person name="Pitluck S."/>
            <person name="Brettin T."/>
            <person name="Bruce D."/>
            <person name="Han C."/>
            <person name="Tapia R."/>
            <person name="Gilna P."/>
            <person name="Kiss H."/>
            <person name="Schmutz J."/>
            <person name="Larimer F."/>
            <person name="Land M."/>
            <person name="Hauser L."/>
            <person name="Kyrpides N."/>
            <person name="Lykidis A."/>
            <person name="Richardson P."/>
        </authorList>
    </citation>
    <scope>NUCLEOTIDE SEQUENCE [LARGE SCALE GENOMIC DNA]</scope>
    <source>
        <strain evidence="5">OS217 / ATCC BAA-1090 / DSM 15013</strain>
    </source>
</reference>
<dbReference type="STRING" id="318161.Sden_2920"/>
<dbReference type="SUPFAM" id="SSF56436">
    <property type="entry name" value="C-type lectin-like"/>
    <property type="match status" value="1"/>
</dbReference>
<dbReference type="Proteomes" id="UP000001982">
    <property type="component" value="Chromosome"/>
</dbReference>
<name>Q12K28_SHEDO</name>
<evidence type="ECO:0000313" key="5">
    <source>
        <dbReference type="Proteomes" id="UP000001982"/>
    </source>
</evidence>
<proteinExistence type="predicted"/>
<dbReference type="InterPro" id="IPR051043">
    <property type="entry name" value="Sulfatase_Mod_Factor_Kinase"/>
</dbReference>
<dbReference type="InterPro" id="IPR013783">
    <property type="entry name" value="Ig-like_fold"/>
</dbReference>
<dbReference type="PANTHER" id="PTHR23150:SF35">
    <property type="entry name" value="BLL6746 PROTEIN"/>
    <property type="match status" value="1"/>
</dbReference>
<dbReference type="EMBL" id="CP000302">
    <property type="protein sequence ID" value="ABE56198.1"/>
    <property type="molecule type" value="Genomic_DNA"/>
</dbReference>
<dbReference type="eggNOG" id="COG1262">
    <property type="taxonomic scope" value="Bacteria"/>
</dbReference>
<dbReference type="CDD" id="cd04080">
    <property type="entry name" value="CBM6_cellulase-like"/>
    <property type="match status" value="1"/>
</dbReference>
<feature type="signal peptide" evidence="2">
    <location>
        <begin position="1"/>
        <end position="21"/>
    </location>
</feature>
<dbReference type="InterPro" id="IPR008979">
    <property type="entry name" value="Galactose-bd-like_sf"/>
</dbReference>
<gene>
    <name evidence="4" type="ordered locus">Sden_2920</name>
</gene>
<dbReference type="OrthoDB" id="9768004at2"/>
<dbReference type="PROSITE" id="PS51175">
    <property type="entry name" value="CBM6"/>
    <property type="match status" value="1"/>
</dbReference>
<dbReference type="InterPro" id="IPR036116">
    <property type="entry name" value="FN3_sf"/>
</dbReference>
<dbReference type="PANTHER" id="PTHR23150">
    <property type="entry name" value="SULFATASE MODIFYING FACTOR 1, 2"/>
    <property type="match status" value="1"/>
</dbReference>
<accession>Q12K28</accession>
<feature type="chain" id="PRO_5004181417" description="CBM6 domain-containing protein" evidence="2">
    <location>
        <begin position="22"/>
        <end position="551"/>
    </location>
</feature>
<dbReference type="GO" id="GO:0030246">
    <property type="term" value="F:carbohydrate binding"/>
    <property type="evidence" value="ECO:0007669"/>
    <property type="project" value="InterPro"/>
</dbReference>
<dbReference type="InterPro" id="IPR005532">
    <property type="entry name" value="SUMF_dom"/>
</dbReference>
<dbReference type="HOGENOM" id="CLU_496841_0_0_6"/>
<evidence type="ECO:0000313" key="4">
    <source>
        <dbReference type="EMBL" id="ABE56198.1"/>
    </source>
</evidence>
<dbReference type="Gene3D" id="2.60.40.10">
    <property type="entry name" value="Immunoglobulins"/>
    <property type="match status" value="1"/>
</dbReference>
<protein>
    <recommendedName>
        <fullName evidence="3">CBM6 domain-containing protein</fullName>
    </recommendedName>
</protein>
<dbReference type="Gene3D" id="3.90.1580.10">
    <property type="entry name" value="paralog of FGE (formylglycine-generating enzyme)"/>
    <property type="match status" value="1"/>
</dbReference>
<evidence type="ECO:0000259" key="3">
    <source>
        <dbReference type="PROSITE" id="PS51175"/>
    </source>
</evidence>
<evidence type="ECO:0000256" key="2">
    <source>
        <dbReference type="SAM" id="SignalP"/>
    </source>
</evidence>
<dbReference type="SUPFAM" id="SSF49785">
    <property type="entry name" value="Galactose-binding domain-like"/>
    <property type="match status" value="1"/>
</dbReference>
<dbReference type="KEGG" id="sdn:Sden_2920"/>
<dbReference type="Pfam" id="PF03422">
    <property type="entry name" value="CBM_6"/>
    <property type="match status" value="1"/>
</dbReference>
<dbReference type="SUPFAM" id="SSF49265">
    <property type="entry name" value="Fibronectin type III"/>
    <property type="match status" value="1"/>
</dbReference>
<dbReference type="eggNOG" id="COG2730">
    <property type="taxonomic scope" value="Bacteria"/>
</dbReference>
<keyword evidence="5" id="KW-1185">Reference proteome</keyword>
<evidence type="ECO:0000256" key="1">
    <source>
        <dbReference type="ARBA" id="ARBA00022729"/>
    </source>
</evidence>
<dbReference type="RefSeq" id="WP_011497347.1">
    <property type="nucleotide sequence ID" value="NC_007954.1"/>
</dbReference>
<sequence>MKLTKLFVSLLLSSTSYQLHAGGIIDPIEPILVTIPAGSFSMGSMAQANTQPVHNVTISQFSLGKYEVTVNEFRRFVEATNYPVPLECRHELNGWFQPASKGNWETNALNTSEFQPVVCINWNAADAYVKWLAKETGKPYRLPTEAEWEYAARAGTTGDYYFEDDAEQSRVCDYENVGDLSGENILQRDGNTSYYNWTGKIANCADHSGYASIVGMYKPNPFGVHDMVSNVLEMLADCVSEDYNNASNDGSAHVSGGCETRATRGSSWHWSHWPIAQRGSIPTDFSGGVDGFRVAMDGEASSLPKASQAFLAELNFAQTQEHKRRALEPTVPDPVTNLKIQQDQGTVILSWDKSLQDDVESYRVYRNSISGGMVKLLATNLTQTQFTDTHVEPIKYDYTVVAVRRHMQSRYSEAVSTQAAWVSIPGRVEAQWAADYTGSALGQTSDVDGGYNFSGAGGIADKALLTYQIDVTKAGRYTLEYRVASPRDTKGFELYSNDENLGVNLVSNTGGYHEWQTQQGASLYLKKGKHTVMLKSLDNNWKLNWLALKPG</sequence>
<dbReference type="CAZy" id="CBM6">
    <property type="family name" value="Carbohydrate-Binding Module Family 6"/>
</dbReference>
<dbReference type="Gene3D" id="2.60.120.260">
    <property type="entry name" value="Galactose-binding domain-like"/>
    <property type="match status" value="1"/>
</dbReference>
<dbReference type="InterPro" id="IPR016187">
    <property type="entry name" value="CTDL_fold"/>
</dbReference>
<keyword evidence="1 2" id="KW-0732">Signal</keyword>
<dbReference type="SMART" id="SM00606">
    <property type="entry name" value="CBD_IV"/>
    <property type="match status" value="1"/>
</dbReference>
<feature type="domain" description="CBM6" evidence="3">
    <location>
        <begin position="426"/>
        <end position="549"/>
    </location>
</feature>
<dbReference type="InterPro" id="IPR005084">
    <property type="entry name" value="CBM6"/>
</dbReference>
<dbReference type="InterPro" id="IPR042095">
    <property type="entry name" value="SUMF_sf"/>
</dbReference>
<organism evidence="4 5">
    <name type="scientific">Shewanella denitrificans (strain OS217 / ATCC BAA-1090 / DSM 15013)</name>
    <dbReference type="NCBI Taxonomy" id="318161"/>
    <lineage>
        <taxon>Bacteria</taxon>
        <taxon>Pseudomonadati</taxon>
        <taxon>Pseudomonadota</taxon>
        <taxon>Gammaproteobacteria</taxon>
        <taxon>Alteromonadales</taxon>
        <taxon>Shewanellaceae</taxon>
        <taxon>Shewanella</taxon>
    </lineage>
</organism>
<dbReference type="AlphaFoldDB" id="Q12K28"/>